<dbReference type="STRING" id="761204.W2QNZ4"/>
<sequence length="368" mass="42024">MMFKDLCDMGAVCNACNTFVSQSRKAGYTNLQAHLVRNHPGYDTVVRSCIKEKRIVSMDMFIDRHAHTTYQWVKLVVHKNFTLADVDDPTIRDAVRFDSIGSKTLKARMIAAVKLAELDMCAELKGEKYVLVFDGVAATRLRRNPVPQRQSSKKAQRTGKASQPKTKPNMGRQKRTRTNSQSESEDNLSEPPAKRKRTPSEVKAAIIKRAKTREEHKSAFVDLAWIPATSVQVERLFSLVKCTLGYLRKRMSVETLESILYLRMNWDLVTNEIVSKSIKTAREEDLEDEEECDSNFLTRDAAEGVLRSGAADLVGFVRLFLSNPDLVERFQNDWPLNDLVPHEHYWDAHMGDVGYNMYNPYIKQQESS</sequence>
<name>W2QNZ4_PHYN3</name>
<protein>
    <recommendedName>
        <fullName evidence="4">HAT C-terminal dimerisation domain-containing protein</fullName>
    </recommendedName>
</protein>
<dbReference type="SUPFAM" id="SSF51395">
    <property type="entry name" value="FMN-linked oxidoreductases"/>
    <property type="match status" value="1"/>
</dbReference>
<dbReference type="GeneID" id="20178422"/>
<gene>
    <name evidence="2" type="ORF">PPTG_08640</name>
</gene>
<dbReference type="SUPFAM" id="SSF53098">
    <property type="entry name" value="Ribonuclease H-like"/>
    <property type="match status" value="1"/>
</dbReference>
<dbReference type="Proteomes" id="UP000018817">
    <property type="component" value="Unassembled WGS sequence"/>
</dbReference>
<dbReference type="OMA" id="HTTYQWV"/>
<dbReference type="Gene3D" id="3.20.20.70">
    <property type="entry name" value="Aldolase class I"/>
    <property type="match status" value="1"/>
</dbReference>
<feature type="region of interest" description="Disordered" evidence="1">
    <location>
        <begin position="143"/>
        <end position="202"/>
    </location>
</feature>
<dbReference type="RefSeq" id="XP_008901014.1">
    <property type="nucleotide sequence ID" value="XM_008902766.1"/>
</dbReference>
<dbReference type="PANTHER" id="PTHR40866:SF1">
    <property type="entry name" value="BED-TYPE DOMAIN-CONTAINING PROTEIN"/>
    <property type="match status" value="1"/>
</dbReference>
<dbReference type="EMBL" id="KI669574">
    <property type="protein sequence ID" value="ETN13975.1"/>
    <property type="molecule type" value="Genomic_DNA"/>
</dbReference>
<dbReference type="AlphaFoldDB" id="W2QNZ4"/>
<evidence type="ECO:0008006" key="4">
    <source>
        <dbReference type="Google" id="ProtNLM"/>
    </source>
</evidence>
<proteinExistence type="predicted"/>
<dbReference type="PANTHER" id="PTHR40866">
    <property type="entry name" value="BED-TYPE DOMAIN-CONTAINING PROTEIN"/>
    <property type="match status" value="1"/>
</dbReference>
<organism evidence="2 3">
    <name type="scientific">Phytophthora nicotianae (strain INRA-310)</name>
    <name type="common">Phytophthora parasitica</name>
    <dbReference type="NCBI Taxonomy" id="761204"/>
    <lineage>
        <taxon>Eukaryota</taxon>
        <taxon>Sar</taxon>
        <taxon>Stramenopiles</taxon>
        <taxon>Oomycota</taxon>
        <taxon>Peronosporomycetes</taxon>
        <taxon>Peronosporales</taxon>
        <taxon>Peronosporaceae</taxon>
        <taxon>Phytophthora</taxon>
    </lineage>
</organism>
<evidence type="ECO:0000313" key="2">
    <source>
        <dbReference type="EMBL" id="ETN13975.1"/>
    </source>
</evidence>
<evidence type="ECO:0000256" key="1">
    <source>
        <dbReference type="SAM" id="MobiDB-lite"/>
    </source>
</evidence>
<reference evidence="3" key="1">
    <citation type="submission" date="2011-12" db="EMBL/GenBank/DDBJ databases">
        <authorList>
            <consortium name="The Broad Institute Genome Sequencing Platform"/>
            <person name="Russ C."/>
            <person name="Tyler B."/>
            <person name="Panabieres F."/>
            <person name="Shan W."/>
            <person name="Tripathy S."/>
            <person name="Grunwald N."/>
            <person name="Machado M."/>
            <person name="Young S.K."/>
            <person name="Zeng Q."/>
            <person name="Gargeya S."/>
            <person name="Fitzgerald M."/>
            <person name="Haas B."/>
            <person name="Abouelleil A."/>
            <person name="Alvarado L."/>
            <person name="Arachchi H.M."/>
            <person name="Berlin A."/>
            <person name="Chapman S.B."/>
            <person name="Gearin G."/>
            <person name="Goldberg J."/>
            <person name="Griggs A."/>
            <person name="Gujja S."/>
            <person name="Hansen M."/>
            <person name="Heiman D."/>
            <person name="Howarth C."/>
            <person name="Larimer J."/>
            <person name="Lui A."/>
            <person name="MacDonald P.J.P."/>
            <person name="McCowen C."/>
            <person name="Montmayeur A."/>
            <person name="Murphy C."/>
            <person name="Neiman D."/>
            <person name="Pearson M."/>
            <person name="Priest M."/>
            <person name="Roberts A."/>
            <person name="Saif S."/>
            <person name="Shea T."/>
            <person name="Sisk P."/>
            <person name="Stolte C."/>
            <person name="Sykes S."/>
            <person name="Wortman J."/>
            <person name="Nusbaum C."/>
            <person name="Birren B."/>
        </authorList>
    </citation>
    <scope>NUCLEOTIDE SEQUENCE [LARGE SCALE GENOMIC DNA]</scope>
    <source>
        <strain evidence="3">INRA-310</strain>
    </source>
</reference>
<evidence type="ECO:0000313" key="3">
    <source>
        <dbReference type="Proteomes" id="UP000018817"/>
    </source>
</evidence>
<dbReference type="VEuPathDB" id="FungiDB:PPTG_08640"/>
<dbReference type="InterPro" id="IPR012337">
    <property type="entry name" value="RNaseH-like_sf"/>
</dbReference>
<reference evidence="2 3" key="2">
    <citation type="submission" date="2013-11" db="EMBL/GenBank/DDBJ databases">
        <title>The Genome Sequence of Phytophthora parasitica INRA-310.</title>
        <authorList>
            <consortium name="The Broad Institute Genomics Platform"/>
            <person name="Russ C."/>
            <person name="Tyler B."/>
            <person name="Panabieres F."/>
            <person name="Shan W."/>
            <person name="Tripathy S."/>
            <person name="Grunwald N."/>
            <person name="Machado M."/>
            <person name="Johnson C.S."/>
            <person name="Arredondo F."/>
            <person name="Hong C."/>
            <person name="Coffey M."/>
            <person name="Young S.K."/>
            <person name="Zeng Q."/>
            <person name="Gargeya S."/>
            <person name="Fitzgerald M."/>
            <person name="Abouelleil A."/>
            <person name="Alvarado L."/>
            <person name="Chapman S.B."/>
            <person name="Gainer-Dewar J."/>
            <person name="Goldberg J."/>
            <person name="Griggs A."/>
            <person name="Gujja S."/>
            <person name="Hansen M."/>
            <person name="Howarth C."/>
            <person name="Imamovic A."/>
            <person name="Ireland A."/>
            <person name="Larimer J."/>
            <person name="McCowan C."/>
            <person name="Murphy C."/>
            <person name="Pearson M."/>
            <person name="Poon T.W."/>
            <person name="Priest M."/>
            <person name="Roberts A."/>
            <person name="Saif S."/>
            <person name="Shea T."/>
            <person name="Sykes S."/>
            <person name="Wortman J."/>
            <person name="Nusbaum C."/>
            <person name="Birren B."/>
        </authorList>
    </citation>
    <scope>NUCLEOTIDE SEQUENCE [LARGE SCALE GENOMIC DNA]</scope>
    <source>
        <strain evidence="2 3">INRA-310</strain>
    </source>
</reference>
<dbReference type="InterPro" id="IPR013785">
    <property type="entry name" value="Aldolase_TIM"/>
</dbReference>
<accession>W2QNZ4</accession>